<comment type="caution">
    <text evidence="3">The sequence shown here is derived from an EMBL/GenBank/DDBJ whole genome shotgun (WGS) entry which is preliminary data.</text>
</comment>
<dbReference type="AlphaFoldDB" id="A0A2W2AGX0"/>
<reference evidence="3 4" key="1">
    <citation type="submission" date="2018-06" db="EMBL/GenBank/DDBJ databases">
        <title>Mucibacter soli gen. nov., sp. nov., a new member of the family Chitinophagaceae producing mucin.</title>
        <authorList>
            <person name="Kim M.-K."/>
            <person name="Park S."/>
            <person name="Kim T.-S."/>
            <person name="Joung Y."/>
            <person name="Han J.-H."/>
            <person name="Kim S.B."/>
        </authorList>
    </citation>
    <scope>NUCLEOTIDE SEQUENCE [LARGE SCALE GENOMIC DNA]</scope>
    <source>
        <strain evidence="3 4">R1-15</strain>
    </source>
</reference>
<keyword evidence="1" id="KW-0732">Signal</keyword>
<evidence type="ECO:0000259" key="2">
    <source>
        <dbReference type="Pfam" id="PF18962"/>
    </source>
</evidence>
<gene>
    <name evidence="3" type="ORF">DN068_02800</name>
</gene>
<sequence>MMKPILSILLTTLSISAFAQRFDPSETMSPLVRAIIQKQISTHSNGLTGGLNKTTTDKQRLIGYSSRNMQNGVIDDTSSLTYSGFRGSSFANCNENASGDRGAYSKPDIVNTVATFGTNLMLCTYDGKDSLSTEYDSLGHRLNVYTRNNVGDPIVLDYYDTLNNNPPRHLTTYSNFDNQHRRLYDSSWQYMKTVSVYGQGVDSFMYYVWDNTSGQWKTAYKTVAVYNNAGLPTNYYSYNGNASNGWNQSGRVTCTYNSNGFLTSAISESLNNSTQVWQYTIKQVYDYTGNHPLYSKYEFYNSYSQAGGWQGYTKNDCVGNSVGNWDTVYTSSWDTVSHNFGQPNKRVDYTYNSFNLVTQMDTRSYNQASGQFSPTKTERFYYEAYTVPDAVTTIHTISPEITAYPNPVSGKLHVDGNIGSKNVSVQMISITGARLFNATGNWQSMNKDIDMSSFASGVYYLVIANENGDKIAAKQIVKN</sequence>
<dbReference type="Proteomes" id="UP000248745">
    <property type="component" value="Unassembled WGS sequence"/>
</dbReference>
<organism evidence="3 4">
    <name type="scientific">Taibaiella soli</name>
    <dbReference type="NCBI Taxonomy" id="1649169"/>
    <lineage>
        <taxon>Bacteria</taxon>
        <taxon>Pseudomonadati</taxon>
        <taxon>Bacteroidota</taxon>
        <taxon>Chitinophagia</taxon>
        <taxon>Chitinophagales</taxon>
        <taxon>Chitinophagaceae</taxon>
        <taxon>Taibaiella</taxon>
    </lineage>
</organism>
<name>A0A2W2AGX0_9BACT</name>
<keyword evidence="4" id="KW-1185">Reference proteome</keyword>
<accession>A0A2W2AGX0</accession>
<dbReference type="EMBL" id="QKTW01000003">
    <property type="protein sequence ID" value="PZF74521.1"/>
    <property type="molecule type" value="Genomic_DNA"/>
</dbReference>
<evidence type="ECO:0000256" key="1">
    <source>
        <dbReference type="SAM" id="SignalP"/>
    </source>
</evidence>
<protein>
    <recommendedName>
        <fullName evidence="2">Secretion system C-terminal sorting domain-containing protein</fullName>
    </recommendedName>
</protein>
<evidence type="ECO:0000313" key="4">
    <source>
        <dbReference type="Proteomes" id="UP000248745"/>
    </source>
</evidence>
<feature type="signal peptide" evidence="1">
    <location>
        <begin position="1"/>
        <end position="19"/>
    </location>
</feature>
<evidence type="ECO:0000313" key="3">
    <source>
        <dbReference type="EMBL" id="PZF74521.1"/>
    </source>
</evidence>
<dbReference type="InterPro" id="IPR026444">
    <property type="entry name" value="Secre_tail"/>
</dbReference>
<feature type="chain" id="PRO_5016050902" description="Secretion system C-terminal sorting domain-containing protein" evidence="1">
    <location>
        <begin position="20"/>
        <end position="479"/>
    </location>
</feature>
<feature type="domain" description="Secretion system C-terminal sorting" evidence="2">
    <location>
        <begin position="404"/>
        <end position="477"/>
    </location>
</feature>
<proteinExistence type="predicted"/>
<dbReference type="Gene3D" id="2.40.128.720">
    <property type="match status" value="1"/>
</dbReference>
<dbReference type="RefSeq" id="WP_110997361.1">
    <property type="nucleotide sequence ID" value="NZ_QKTW01000003.1"/>
</dbReference>
<dbReference type="NCBIfam" id="TIGR04183">
    <property type="entry name" value="Por_Secre_tail"/>
    <property type="match status" value="1"/>
</dbReference>
<dbReference type="OrthoDB" id="649093at2"/>
<dbReference type="Pfam" id="PF18962">
    <property type="entry name" value="Por_Secre_tail"/>
    <property type="match status" value="1"/>
</dbReference>